<sequence length="175" mass="19411">MQTGPLGPRWNRITENAENCDVCFNCFLQGSLNPKKKWKTENSSPSLTWLWSEVLSAGKPEVTALRPRAVRTGNCSGPSKEAGAVTASIRDIWSVAGLATGRWLVILLWGLGQCVLSAPWRLWGVRDTSARKRVRNSCQARWHLPVCPYPKQCISSKPASSLPFPSQPIGDLYLY</sequence>
<reference evidence="2" key="1">
    <citation type="submission" date="2023-04" db="EMBL/GenBank/DDBJ databases">
        <authorList>
            <consortium name="ELIXIR-Norway"/>
        </authorList>
    </citation>
    <scope>NUCLEOTIDE SEQUENCE [LARGE SCALE GENOMIC DNA]</scope>
</reference>
<feature type="transmembrane region" description="Helical" evidence="1">
    <location>
        <begin position="103"/>
        <end position="123"/>
    </location>
</feature>
<dbReference type="Proteomes" id="UP001176941">
    <property type="component" value="Chromosome 12"/>
</dbReference>
<accession>A0ABN8Y1D3</accession>
<organism evidence="2 3">
    <name type="scientific">Rangifer tarandus platyrhynchus</name>
    <name type="common">Svalbard reindeer</name>
    <dbReference type="NCBI Taxonomy" id="3082113"/>
    <lineage>
        <taxon>Eukaryota</taxon>
        <taxon>Metazoa</taxon>
        <taxon>Chordata</taxon>
        <taxon>Craniata</taxon>
        <taxon>Vertebrata</taxon>
        <taxon>Euteleostomi</taxon>
        <taxon>Mammalia</taxon>
        <taxon>Eutheria</taxon>
        <taxon>Laurasiatheria</taxon>
        <taxon>Artiodactyla</taxon>
        <taxon>Ruminantia</taxon>
        <taxon>Pecora</taxon>
        <taxon>Cervidae</taxon>
        <taxon>Odocoileinae</taxon>
        <taxon>Rangifer</taxon>
    </lineage>
</organism>
<keyword evidence="1" id="KW-1133">Transmembrane helix</keyword>
<keyword evidence="1" id="KW-0812">Transmembrane</keyword>
<protein>
    <submittedName>
        <fullName evidence="2">Uncharacterized protein</fullName>
    </submittedName>
</protein>
<keyword evidence="3" id="KW-1185">Reference proteome</keyword>
<evidence type="ECO:0000313" key="2">
    <source>
        <dbReference type="EMBL" id="CAI9155081.1"/>
    </source>
</evidence>
<evidence type="ECO:0000256" key="1">
    <source>
        <dbReference type="SAM" id="Phobius"/>
    </source>
</evidence>
<keyword evidence="1" id="KW-0472">Membrane</keyword>
<proteinExistence type="predicted"/>
<evidence type="ECO:0000313" key="3">
    <source>
        <dbReference type="Proteomes" id="UP001176941"/>
    </source>
</evidence>
<dbReference type="EMBL" id="OX459948">
    <property type="protein sequence ID" value="CAI9155081.1"/>
    <property type="molecule type" value="Genomic_DNA"/>
</dbReference>
<gene>
    <name evidence="2" type="ORF">MRATA1EN1_LOCUS4043</name>
</gene>
<name>A0ABN8Y1D3_RANTA</name>